<gene>
    <name evidence="2" type="ORF">A2Z67_01290</name>
</gene>
<protein>
    <recommendedName>
        <fullName evidence="1">Polymerase beta nucleotidyltransferase domain-containing protein</fullName>
    </recommendedName>
</protein>
<evidence type="ECO:0000259" key="1">
    <source>
        <dbReference type="Pfam" id="PF18765"/>
    </source>
</evidence>
<dbReference type="InterPro" id="IPR043519">
    <property type="entry name" value="NT_sf"/>
</dbReference>
<reference evidence="2 3" key="1">
    <citation type="journal article" date="2016" name="Nat. Commun.">
        <title>Thousands of microbial genomes shed light on interconnected biogeochemical processes in an aquifer system.</title>
        <authorList>
            <person name="Anantharaman K."/>
            <person name="Brown C.T."/>
            <person name="Hug L.A."/>
            <person name="Sharon I."/>
            <person name="Castelle C.J."/>
            <person name="Probst A.J."/>
            <person name="Thomas B.C."/>
            <person name="Singh A."/>
            <person name="Wilkins M.J."/>
            <person name="Karaoz U."/>
            <person name="Brodie E.L."/>
            <person name="Williams K.H."/>
            <person name="Hubbard S.S."/>
            <person name="Banfield J.F."/>
        </authorList>
    </citation>
    <scope>NUCLEOTIDE SEQUENCE [LARGE SCALE GENOMIC DNA]</scope>
</reference>
<dbReference type="AlphaFoldDB" id="A0A1F7X228"/>
<evidence type="ECO:0000313" key="2">
    <source>
        <dbReference type="EMBL" id="OGM09027.1"/>
    </source>
</evidence>
<comment type="caution">
    <text evidence="2">The sequence shown here is derived from an EMBL/GenBank/DDBJ whole genome shotgun (WGS) entry which is preliminary data.</text>
</comment>
<dbReference type="SUPFAM" id="SSF81301">
    <property type="entry name" value="Nucleotidyltransferase"/>
    <property type="match status" value="1"/>
</dbReference>
<proteinExistence type="predicted"/>
<name>A0A1F7X228_9BACT</name>
<accession>A0A1F7X228</accession>
<dbReference type="InterPro" id="IPR041633">
    <property type="entry name" value="Polbeta"/>
</dbReference>
<dbReference type="Pfam" id="PF18765">
    <property type="entry name" value="Polbeta"/>
    <property type="match status" value="1"/>
</dbReference>
<evidence type="ECO:0000313" key="3">
    <source>
        <dbReference type="Proteomes" id="UP000176939"/>
    </source>
</evidence>
<dbReference type="Proteomes" id="UP000176939">
    <property type="component" value="Unassembled WGS sequence"/>
</dbReference>
<organism evidence="2 3">
    <name type="scientific">Candidatus Woesebacteria bacterium RBG_13_36_22</name>
    <dbReference type="NCBI Taxonomy" id="1802478"/>
    <lineage>
        <taxon>Bacteria</taxon>
        <taxon>Candidatus Woeseibacteriota</taxon>
    </lineage>
</organism>
<sequence length="294" mass="34966">MTTDILRQNKNTKQILLVRKLIKYFSSNINIQGIVIRGSIAKGTSDRSSDVDLLLITKNNKFISTINSLNKLLSSQVELLGEDGWVDKIVPNFGGIGFVYMCKFAGKLIQLDVYVLPEENSERISEFKDKYFVYQRGELKYKKGVDYEKHNFNKVLDKFILSRSEKYQIFFEVMLMYEMLLKHILRKDVFLAYKYRYHAHEKLLYLLRYILDPVTRNYYFYDVKRHLGKYNSSELAIIENIIKASEDIFSINKLLKDYIFYENLTKKYLPDTYKDNYKLIKEVKNYIKINIISR</sequence>
<feature type="domain" description="Polymerase beta nucleotidyltransferase" evidence="1">
    <location>
        <begin position="20"/>
        <end position="75"/>
    </location>
</feature>
<dbReference type="Gene3D" id="3.30.460.10">
    <property type="entry name" value="Beta Polymerase, domain 2"/>
    <property type="match status" value="1"/>
</dbReference>
<dbReference type="EMBL" id="MGFQ01000030">
    <property type="protein sequence ID" value="OGM09027.1"/>
    <property type="molecule type" value="Genomic_DNA"/>
</dbReference>